<dbReference type="AlphaFoldDB" id="A0A853G1M6"/>
<feature type="domain" description="XdhC- CoxI" evidence="1">
    <location>
        <begin position="15"/>
        <end position="83"/>
    </location>
</feature>
<evidence type="ECO:0000259" key="1">
    <source>
        <dbReference type="Pfam" id="PF02625"/>
    </source>
</evidence>
<dbReference type="RefSeq" id="WP_180153683.1">
    <property type="nucleotide sequence ID" value="NZ_JACCEM010000002.1"/>
</dbReference>
<accession>A0A853G1M6</accession>
<evidence type="ECO:0000313" key="4">
    <source>
        <dbReference type="Proteomes" id="UP000559809"/>
    </source>
</evidence>
<gene>
    <name evidence="3" type="ORF">H0A72_03490</name>
</gene>
<dbReference type="InterPro" id="IPR036291">
    <property type="entry name" value="NAD(P)-bd_dom_sf"/>
</dbReference>
<evidence type="ECO:0000313" key="3">
    <source>
        <dbReference type="EMBL" id="NYT48366.1"/>
    </source>
</evidence>
<dbReference type="Proteomes" id="UP000559809">
    <property type="component" value="Unassembled WGS sequence"/>
</dbReference>
<dbReference type="InterPro" id="IPR003777">
    <property type="entry name" value="XdhC_CoxI"/>
</dbReference>
<dbReference type="Pfam" id="PF02625">
    <property type="entry name" value="XdhC_CoxI"/>
    <property type="match status" value="1"/>
</dbReference>
<organism evidence="3 4">
    <name type="scientific">Parapusillimonas granuli</name>
    <dbReference type="NCBI Taxonomy" id="380911"/>
    <lineage>
        <taxon>Bacteria</taxon>
        <taxon>Pseudomonadati</taxon>
        <taxon>Pseudomonadota</taxon>
        <taxon>Betaproteobacteria</taxon>
        <taxon>Burkholderiales</taxon>
        <taxon>Alcaligenaceae</taxon>
        <taxon>Parapusillimonas</taxon>
    </lineage>
</organism>
<dbReference type="InterPro" id="IPR052698">
    <property type="entry name" value="MoCofactor_Util/Proc"/>
</dbReference>
<sequence>MNSTDLSVLARCIGWLEAGRRAALVTVVRTWGSAPRPEGAWLAIRDDGQIFGSVSGGCIEDDLVHRVRHEGLLDADAPSCVVYGVAKEDAARFGLPCGGTLELVVEPRPDLDLLRALLRRIQAKRITLRELDVRDGACLLRDADRSARPEFDGVTMRSVYGPRWRLVLIGAGELSQCVAQIAMGADYEVVVIDPREEFLSGFLVPGATLIQGMPDDALLELDVDAHTAIVALTHDPKLDDMALLEALKSAAFYVGALGSRRNTRSRKARLLDFDLCPDEVERLHGPTGLYLGARTPAEIAIAILAELTCVKYRVPVLQKREIPGAELWRRHAGLAGEAGADGAAGVPGGGCSAPSVQFRE</sequence>
<dbReference type="PANTHER" id="PTHR30388">
    <property type="entry name" value="ALDEHYDE OXIDOREDUCTASE MOLYBDENUM COFACTOR ASSEMBLY PROTEIN"/>
    <property type="match status" value="1"/>
</dbReference>
<dbReference type="Pfam" id="PF13478">
    <property type="entry name" value="XdhC_C"/>
    <property type="match status" value="1"/>
</dbReference>
<feature type="domain" description="XdhC Rossmann" evidence="2">
    <location>
        <begin position="166"/>
        <end position="307"/>
    </location>
</feature>
<dbReference type="PANTHER" id="PTHR30388:SF4">
    <property type="entry name" value="MOLYBDENUM COFACTOR INSERTION CHAPERONE PAOD"/>
    <property type="match status" value="1"/>
</dbReference>
<reference evidence="3 4" key="1">
    <citation type="submission" date="2020-07" db="EMBL/GenBank/DDBJ databases">
        <title>Taxonomic revisions and descriptions of new bacterial species based on genomic comparisons in the high-G+C-content subgroup of the family Alcaligenaceae.</title>
        <authorList>
            <person name="Szabo A."/>
            <person name="Felfoldi T."/>
        </authorList>
    </citation>
    <scope>NUCLEOTIDE SEQUENCE [LARGE SCALE GENOMIC DNA]</scope>
    <source>
        <strain evidence="3 4">LMG 24012</strain>
    </source>
</reference>
<keyword evidence="4" id="KW-1185">Reference proteome</keyword>
<dbReference type="EMBL" id="JACCEM010000002">
    <property type="protein sequence ID" value="NYT48366.1"/>
    <property type="molecule type" value="Genomic_DNA"/>
</dbReference>
<protein>
    <submittedName>
        <fullName evidence="3">XdhC family protein</fullName>
    </submittedName>
</protein>
<comment type="caution">
    <text evidence="3">The sequence shown here is derived from an EMBL/GenBank/DDBJ whole genome shotgun (WGS) entry which is preliminary data.</text>
</comment>
<dbReference type="SUPFAM" id="SSF51735">
    <property type="entry name" value="NAD(P)-binding Rossmann-fold domains"/>
    <property type="match status" value="1"/>
</dbReference>
<dbReference type="InterPro" id="IPR027051">
    <property type="entry name" value="XdhC_Rossmann_dom"/>
</dbReference>
<evidence type="ECO:0000259" key="2">
    <source>
        <dbReference type="Pfam" id="PF13478"/>
    </source>
</evidence>
<name>A0A853G1M6_9BURK</name>
<proteinExistence type="predicted"/>
<dbReference type="Gene3D" id="3.40.50.720">
    <property type="entry name" value="NAD(P)-binding Rossmann-like Domain"/>
    <property type="match status" value="1"/>
</dbReference>